<feature type="transmembrane region" description="Helical" evidence="7">
    <location>
        <begin position="144"/>
        <end position="162"/>
    </location>
</feature>
<evidence type="ECO:0000256" key="3">
    <source>
        <dbReference type="ARBA" id="ARBA00022989"/>
    </source>
</evidence>
<dbReference type="InterPro" id="IPR006694">
    <property type="entry name" value="Fatty_acid_hydroxylase"/>
</dbReference>
<dbReference type="EC" id="1.-.-.-" evidence="9"/>
<evidence type="ECO:0000256" key="4">
    <source>
        <dbReference type="ARBA" id="ARBA00023002"/>
    </source>
</evidence>
<dbReference type="GO" id="GO:0012505">
    <property type="term" value="C:endomembrane system"/>
    <property type="evidence" value="ECO:0007669"/>
    <property type="project" value="UniProtKB-SubCell"/>
</dbReference>
<dbReference type="Pfam" id="PF04116">
    <property type="entry name" value="FA_hydroxylase"/>
    <property type="match status" value="1"/>
</dbReference>
<dbReference type="Proteomes" id="UP001241110">
    <property type="component" value="Unassembled WGS sequence"/>
</dbReference>
<keyword evidence="2 7" id="KW-0812">Transmembrane</keyword>
<gene>
    <name evidence="9" type="ORF">QNI16_22665</name>
</gene>
<evidence type="ECO:0000259" key="8">
    <source>
        <dbReference type="Pfam" id="PF04116"/>
    </source>
</evidence>
<evidence type="ECO:0000256" key="2">
    <source>
        <dbReference type="ARBA" id="ARBA00022692"/>
    </source>
</evidence>
<comment type="caution">
    <text evidence="9">The sequence shown here is derived from an EMBL/GenBank/DDBJ whole genome shotgun (WGS) entry which is preliminary data.</text>
</comment>
<keyword evidence="3 7" id="KW-1133">Transmembrane helix</keyword>
<organism evidence="9 10">
    <name type="scientific">Xanthocytophaga flava</name>
    <dbReference type="NCBI Taxonomy" id="3048013"/>
    <lineage>
        <taxon>Bacteria</taxon>
        <taxon>Pseudomonadati</taxon>
        <taxon>Bacteroidota</taxon>
        <taxon>Cytophagia</taxon>
        <taxon>Cytophagales</taxon>
        <taxon>Rhodocytophagaceae</taxon>
        <taxon>Xanthocytophaga</taxon>
    </lineage>
</organism>
<evidence type="ECO:0000256" key="6">
    <source>
        <dbReference type="ARBA" id="ARBA00023136"/>
    </source>
</evidence>
<evidence type="ECO:0000313" key="10">
    <source>
        <dbReference type="Proteomes" id="UP001241110"/>
    </source>
</evidence>
<evidence type="ECO:0000256" key="1">
    <source>
        <dbReference type="ARBA" id="ARBA00004127"/>
    </source>
</evidence>
<evidence type="ECO:0000256" key="7">
    <source>
        <dbReference type="SAM" id="Phobius"/>
    </source>
</evidence>
<feature type="transmembrane region" description="Helical" evidence="7">
    <location>
        <begin position="12"/>
        <end position="34"/>
    </location>
</feature>
<dbReference type="InterPro" id="IPR051689">
    <property type="entry name" value="Sterol_desaturase/TMEM195"/>
</dbReference>
<evidence type="ECO:0000256" key="5">
    <source>
        <dbReference type="ARBA" id="ARBA00023098"/>
    </source>
</evidence>
<dbReference type="EMBL" id="JASJOS010000010">
    <property type="protein sequence ID" value="MDJ1483319.1"/>
    <property type="molecule type" value="Genomic_DNA"/>
</dbReference>
<dbReference type="GO" id="GO:0008610">
    <property type="term" value="P:lipid biosynthetic process"/>
    <property type="evidence" value="ECO:0007669"/>
    <property type="project" value="InterPro"/>
</dbReference>
<keyword evidence="5" id="KW-0443">Lipid metabolism</keyword>
<dbReference type="RefSeq" id="WP_313983036.1">
    <property type="nucleotide sequence ID" value="NZ_JASJOS010000010.1"/>
</dbReference>
<dbReference type="AlphaFoldDB" id="A0AAE3UB18"/>
<feature type="domain" description="Fatty acid hydroxylase" evidence="8">
    <location>
        <begin position="92"/>
        <end position="224"/>
    </location>
</feature>
<comment type="subcellular location">
    <subcellularLocation>
        <location evidence="1">Endomembrane system</location>
        <topology evidence="1">Multi-pass membrane protein</topology>
    </subcellularLocation>
</comment>
<dbReference type="GO" id="GO:0016020">
    <property type="term" value="C:membrane"/>
    <property type="evidence" value="ECO:0007669"/>
    <property type="project" value="GOC"/>
</dbReference>
<dbReference type="GO" id="GO:0050479">
    <property type="term" value="F:glyceryl-ether monooxygenase activity"/>
    <property type="evidence" value="ECO:0007669"/>
    <property type="project" value="TreeGrafter"/>
</dbReference>
<proteinExistence type="predicted"/>
<dbReference type="GO" id="GO:0006643">
    <property type="term" value="P:membrane lipid metabolic process"/>
    <property type="evidence" value="ECO:0007669"/>
    <property type="project" value="TreeGrafter"/>
</dbReference>
<keyword evidence="4 9" id="KW-0560">Oxidoreductase</keyword>
<dbReference type="PANTHER" id="PTHR21624:SF1">
    <property type="entry name" value="ALKYLGLYCEROL MONOOXYGENASE"/>
    <property type="match status" value="1"/>
</dbReference>
<evidence type="ECO:0000313" key="9">
    <source>
        <dbReference type="EMBL" id="MDJ1483319.1"/>
    </source>
</evidence>
<dbReference type="GO" id="GO:0005506">
    <property type="term" value="F:iron ion binding"/>
    <property type="evidence" value="ECO:0007669"/>
    <property type="project" value="InterPro"/>
</dbReference>
<protein>
    <submittedName>
        <fullName evidence="9">Sterol desaturase family protein</fullName>
        <ecNumber evidence="9">1.-.-.-</ecNumber>
    </submittedName>
</protein>
<keyword evidence="6 7" id="KW-0472">Membrane</keyword>
<feature type="transmembrane region" description="Helical" evidence="7">
    <location>
        <begin position="86"/>
        <end position="105"/>
    </location>
</feature>
<sequence length="290" mass="33726">MRLLSIPVHPSALPPIVLYAAPMIFALVALEWGLSIKENRELYNKKDFWTSLAIGIGNLGSSALTKVALFAFFLFVYNWIPWHIPVTAWSLVTCLVTFDFCSYWAHRIAHEQRFWWATHVTHHSAESFNLAVSFRQSWVQQLKLVFFVPVLVCGFHPAIFYLTSQVSLLYQFWTHAGMVGKLHPLIEYVLVTPSHHRVHHGKNPRYIDKNYGACLIIWDRLFGTFQIEDEEPEYGITHPVESSNPVYLVFHEYISLYQDLRKAQSLKEAWVYLFGRPGAVYQKDKEKETH</sequence>
<accession>A0AAE3UB18</accession>
<reference evidence="9" key="1">
    <citation type="submission" date="2023-05" db="EMBL/GenBank/DDBJ databases">
        <authorList>
            <person name="Zhang X."/>
        </authorList>
    </citation>
    <scope>NUCLEOTIDE SEQUENCE</scope>
    <source>
        <strain evidence="9">YF14B1</strain>
    </source>
</reference>
<name>A0AAE3UB18_9BACT</name>
<dbReference type="PANTHER" id="PTHR21624">
    <property type="entry name" value="STEROL DESATURASE-RELATED PROTEIN"/>
    <property type="match status" value="1"/>
</dbReference>
<feature type="transmembrane region" description="Helical" evidence="7">
    <location>
        <begin position="55"/>
        <end position="80"/>
    </location>
</feature>